<feature type="region of interest" description="Disordered" evidence="5">
    <location>
        <begin position="582"/>
        <end position="682"/>
    </location>
</feature>
<feature type="compositionally biased region" description="Pro residues" evidence="5">
    <location>
        <begin position="608"/>
        <end position="622"/>
    </location>
</feature>
<evidence type="ECO:0000256" key="3">
    <source>
        <dbReference type="ARBA" id="ARBA00022777"/>
    </source>
</evidence>
<evidence type="ECO:0000256" key="1">
    <source>
        <dbReference type="ARBA" id="ARBA00022679"/>
    </source>
</evidence>
<keyword evidence="3" id="KW-0418">Kinase</keyword>
<evidence type="ECO:0000313" key="7">
    <source>
        <dbReference type="EMBL" id="KAG7459682.1"/>
    </source>
</evidence>
<dbReference type="PANTHER" id="PTHR48016">
    <property type="entry name" value="MAP KINASE KINASE KINASE SSK2-RELATED-RELATED"/>
    <property type="match status" value="1"/>
</dbReference>
<dbReference type="PROSITE" id="PS50011">
    <property type="entry name" value="PROTEIN_KINASE_DOM"/>
    <property type="match status" value="1"/>
</dbReference>
<proteinExistence type="predicted"/>
<feature type="region of interest" description="Disordered" evidence="5">
    <location>
        <begin position="201"/>
        <end position="225"/>
    </location>
</feature>
<feature type="domain" description="Protein kinase" evidence="6">
    <location>
        <begin position="321"/>
        <end position="575"/>
    </location>
</feature>
<dbReference type="GO" id="GO:0004672">
    <property type="term" value="F:protein kinase activity"/>
    <property type="evidence" value="ECO:0007669"/>
    <property type="project" value="InterPro"/>
</dbReference>
<feature type="compositionally biased region" description="Acidic residues" evidence="5">
    <location>
        <begin position="648"/>
        <end position="661"/>
    </location>
</feature>
<dbReference type="Gene3D" id="3.30.200.20">
    <property type="entry name" value="Phosphorylase Kinase, domain 1"/>
    <property type="match status" value="1"/>
</dbReference>
<dbReference type="AlphaFoldDB" id="A0A9D3SZC7"/>
<comment type="caution">
    <text evidence="7">The sequence shown here is derived from an EMBL/GenBank/DDBJ whole genome shotgun (WGS) entry which is preliminary data.</text>
</comment>
<sequence>MTSGSKRGVMNKGRIFNSTYPWVEPLKEKGLVQGFPCSGKGMGGKVIGGKEDSLTYKIPPLVNRALELGTAEDVGSMRQFSEKLTFVAQPVCEGKQEFTPTCAERPYIGSPNCLNYRTSVEHSNVDCRAARTESRTGSRLYPRERHRTPSGVPEQESSSSQWLVHAQKEAPECFSASRGYSGCHSTGVQETERPGWATMDLSQPSYAQEPPHSPSPSSTTHPWGSPGLGALPNICLYSQESSSGPRLSDLYNCSLALCGLRGSVCQEDRAFAEPFFKAVKREERAKEEDQPGDADVNEGILFHPEEKLQPNDYEYKEERDYSVLHHIQNGTYGEVYSVQDKRTKFTCAAKKIPLKHFSSEEVGSWSALNSPRVLELFGAVREGPHVILFMDLKSGSVGQLLRERGRLPEDLALHYLCQVLEALEHLQKRSVLHLDIKADNVLLSEDGKDTFLSDFGHSERLDPGVKSTIVYPGERFQGTETHMAPEVVKGEPRSAKADVWSSCCMLLHMLNGCHPWTRYYTYPLCLKIATEPPPLREIPPDCRPHTADVIKAGLQKDPIKRASATELKEKTTTALKEVGGLTSSVKGPYQEPAKAEPMESYGVHSRALPPPPGPHRTAPPPTDENTGSQGEFGRQWVGPGSQHAQQLEEVDDEAKAEEIDADCLPSSPVPPLSPGTPNSRHQAGITRSVWEEEEKLEKEFYLSSLSHLHSPELLLSCLSSDGHFQRDPQDKDSGHWSVSHSGDLSSGFFSYSSQVDAHSFSLDWLGPAHLPPPNCFKGVDVSIQDFDGKCLRIREAPGVKVGHIATGISDQISESAFSLETEDGRPVSHDEEVLDSGLRLRCTPTAKGSRAWMWRVREGVLEMREPAV</sequence>
<keyword evidence="4" id="KW-0067">ATP-binding</keyword>
<dbReference type="Gene3D" id="1.10.510.10">
    <property type="entry name" value="Transferase(Phosphotransferase) domain 1"/>
    <property type="match status" value="1"/>
</dbReference>
<evidence type="ECO:0000259" key="6">
    <source>
        <dbReference type="PROSITE" id="PS50011"/>
    </source>
</evidence>
<evidence type="ECO:0000313" key="8">
    <source>
        <dbReference type="Proteomes" id="UP001046870"/>
    </source>
</evidence>
<keyword evidence="1" id="KW-0808">Transferase</keyword>
<organism evidence="7 8">
    <name type="scientific">Megalops atlanticus</name>
    <name type="common">Tarpon</name>
    <name type="synonym">Clupea gigantea</name>
    <dbReference type="NCBI Taxonomy" id="7932"/>
    <lineage>
        <taxon>Eukaryota</taxon>
        <taxon>Metazoa</taxon>
        <taxon>Chordata</taxon>
        <taxon>Craniata</taxon>
        <taxon>Vertebrata</taxon>
        <taxon>Euteleostomi</taxon>
        <taxon>Actinopterygii</taxon>
        <taxon>Neopterygii</taxon>
        <taxon>Teleostei</taxon>
        <taxon>Elopiformes</taxon>
        <taxon>Megalopidae</taxon>
        <taxon>Megalops</taxon>
    </lineage>
</organism>
<accession>A0A9D3SZC7</accession>
<dbReference type="GO" id="GO:0007249">
    <property type="term" value="P:canonical NF-kappaB signal transduction"/>
    <property type="evidence" value="ECO:0007669"/>
    <property type="project" value="TreeGrafter"/>
</dbReference>
<dbReference type="GO" id="GO:0005524">
    <property type="term" value="F:ATP binding"/>
    <property type="evidence" value="ECO:0007669"/>
    <property type="project" value="UniProtKB-KW"/>
</dbReference>
<dbReference type="InterPro" id="IPR050538">
    <property type="entry name" value="MAP_kinase_kinase_kinase"/>
</dbReference>
<evidence type="ECO:0000256" key="4">
    <source>
        <dbReference type="ARBA" id="ARBA00022840"/>
    </source>
</evidence>
<dbReference type="PANTHER" id="PTHR48016:SF9">
    <property type="entry name" value="MITOGEN-ACTIVATED PROTEIN KINASE KINASE KINASE 14"/>
    <property type="match status" value="1"/>
</dbReference>
<feature type="compositionally biased region" description="Low complexity" evidence="5">
    <location>
        <begin position="215"/>
        <end position="225"/>
    </location>
</feature>
<dbReference type="PROSITE" id="PS00108">
    <property type="entry name" value="PROTEIN_KINASE_ST"/>
    <property type="match status" value="1"/>
</dbReference>
<keyword evidence="2" id="KW-0547">Nucleotide-binding</keyword>
<dbReference type="InterPro" id="IPR011009">
    <property type="entry name" value="Kinase-like_dom_sf"/>
</dbReference>
<keyword evidence="8" id="KW-1185">Reference proteome</keyword>
<dbReference type="FunFam" id="1.10.510.10:FF:000383">
    <property type="entry name" value="Mitogen-activated protein kinase kinase kinase 14"/>
    <property type="match status" value="1"/>
</dbReference>
<reference evidence="7" key="1">
    <citation type="submission" date="2021-01" db="EMBL/GenBank/DDBJ databases">
        <authorList>
            <person name="Zahm M."/>
            <person name="Roques C."/>
            <person name="Cabau C."/>
            <person name="Klopp C."/>
            <person name="Donnadieu C."/>
            <person name="Jouanno E."/>
            <person name="Lampietro C."/>
            <person name="Louis A."/>
            <person name="Herpin A."/>
            <person name="Echchiki A."/>
            <person name="Berthelot C."/>
            <person name="Parey E."/>
            <person name="Roest-Crollius H."/>
            <person name="Braasch I."/>
            <person name="Postlethwait J."/>
            <person name="Bobe J."/>
            <person name="Montfort J."/>
            <person name="Bouchez O."/>
            <person name="Begum T."/>
            <person name="Mejri S."/>
            <person name="Adams A."/>
            <person name="Chen W.-J."/>
            <person name="Guiguen Y."/>
        </authorList>
    </citation>
    <scope>NUCLEOTIDE SEQUENCE</scope>
    <source>
        <strain evidence="7">YG-15Mar2019-1</strain>
        <tissue evidence="7">Brain</tissue>
    </source>
</reference>
<dbReference type="Proteomes" id="UP001046870">
    <property type="component" value="Chromosome 19"/>
</dbReference>
<protein>
    <recommendedName>
        <fullName evidence="6">Protein kinase domain-containing protein</fullName>
    </recommendedName>
</protein>
<dbReference type="SUPFAM" id="SSF56112">
    <property type="entry name" value="Protein kinase-like (PK-like)"/>
    <property type="match status" value="1"/>
</dbReference>
<evidence type="ECO:0000256" key="5">
    <source>
        <dbReference type="SAM" id="MobiDB-lite"/>
    </source>
</evidence>
<dbReference type="InterPro" id="IPR000719">
    <property type="entry name" value="Prot_kinase_dom"/>
</dbReference>
<dbReference type="InterPro" id="IPR008271">
    <property type="entry name" value="Ser/Thr_kinase_AS"/>
</dbReference>
<dbReference type="SMART" id="SM00220">
    <property type="entry name" value="S_TKc"/>
    <property type="match status" value="1"/>
</dbReference>
<dbReference type="EMBL" id="JAFDVH010000019">
    <property type="protein sequence ID" value="KAG7459682.1"/>
    <property type="molecule type" value="Genomic_DNA"/>
</dbReference>
<dbReference type="OrthoDB" id="5836549at2759"/>
<dbReference type="Pfam" id="PF00069">
    <property type="entry name" value="Pkinase"/>
    <property type="match status" value="1"/>
</dbReference>
<feature type="region of interest" description="Disordered" evidence="5">
    <location>
        <begin position="128"/>
        <end position="162"/>
    </location>
</feature>
<name>A0A9D3SZC7_MEGAT</name>
<gene>
    <name evidence="7" type="ORF">MATL_G00213200</name>
</gene>
<evidence type="ECO:0000256" key="2">
    <source>
        <dbReference type="ARBA" id="ARBA00022741"/>
    </source>
</evidence>